<dbReference type="Proteomes" id="UP000515493">
    <property type="component" value="Chromosome"/>
</dbReference>
<dbReference type="EMBL" id="LR861803">
    <property type="protein sequence ID" value="CAD1786701.1"/>
    <property type="molecule type" value="Genomic_DNA"/>
</dbReference>
<evidence type="ECO:0000313" key="4">
    <source>
        <dbReference type="Proteomes" id="UP000515493"/>
    </source>
</evidence>
<keyword evidence="1" id="KW-1133">Transmembrane helix</keyword>
<protein>
    <submittedName>
        <fullName evidence="3">Uncharacterized protein</fullName>
    </submittedName>
</protein>
<proteinExistence type="predicted"/>
<feature type="transmembrane region" description="Helical" evidence="1">
    <location>
        <begin position="46"/>
        <end position="64"/>
    </location>
</feature>
<accession>A0A8E4EHQ0</accession>
<feature type="transmembrane region" description="Helical" evidence="1">
    <location>
        <begin position="12"/>
        <end position="34"/>
    </location>
</feature>
<organism evidence="3 4">
    <name type="scientific">Xanthomonas euroxanthea</name>
    <dbReference type="NCBI Taxonomy" id="2259622"/>
    <lineage>
        <taxon>Bacteria</taxon>
        <taxon>Pseudomonadati</taxon>
        <taxon>Pseudomonadota</taxon>
        <taxon>Gammaproteobacteria</taxon>
        <taxon>Lysobacterales</taxon>
        <taxon>Lysobacteraceae</taxon>
        <taxon>Xanthomonas</taxon>
    </lineage>
</organism>
<evidence type="ECO:0000313" key="3">
    <source>
        <dbReference type="EMBL" id="CAD1786701.1"/>
    </source>
</evidence>
<sequence length="73" mass="7897">MSDSRFGLSNSYLKIGRSLVLFALGVIAFTSFFLPDRDLQSIVRNIGGVVLICGAIVYMIGRFVQAKGARAQA</sequence>
<dbReference type="KEGG" id="xeu:XSP_000349"/>
<evidence type="ECO:0000256" key="1">
    <source>
        <dbReference type="SAM" id="Phobius"/>
    </source>
</evidence>
<keyword evidence="1" id="KW-0472">Membrane</keyword>
<evidence type="ECO:0000313" key="2">
    <source>
        <dbReference type="EMBL" id="CAD0311525.1"/>
    </source>
</evidence>
<name>A0A8E4EHQ0_9XANT</name>
<dbReference type="EMBL" id="LR824641">
    <property type="protein sequence ID" value="CAD0311525.1"/>
    <property type="molecule type" value="Genomic_DNA"/>
</dbReference>
<keyword evidence="1" id="KW-0812">Transmembrane</keyword>
<dbReference type="RefSeq" id="WP_119130268.1">
    <property type="nucleotide sequence ID" value="NZ_LR861803.1"/>
</dbReference>
<dbReference type="GeneID" id="79387700"/>
<reference evidence="3 4" key="1">
    <citation type="submission" date="2020-07" db="EMBL/GenBank/DDBJ databases">
        <authorList>
            <person name="Teixeira M."/>
        </authorList>
    </citation>
    <scope>NUCLEOTIDE SEQUENCE [LARGE SCALE GENOMIC DNA]</scope>
    <source>
        <strain evidence="3">1</strain>
        <strain evidence="2">Xanthomonas sp. CPBF 367</strain>
    </source>
</reference>
<gene>
    <name evidence="3" type="ORF">XSP_000349</name>
</gene>
<dbReference type="AlphaFoldDB" id="A0A8E4EHQ0"/>